<feature type="domain" description="MobA-like NTP transferase" evidence="4">
    <location>
        <begin position="2"/>
        <end position="126"/>
    </location>
</feature>
<dbReference type="SUPFAM" id="SSF53448">
    <property type="entry name" value="Nucleotide-diphospho-sugar transferases"/>
    <property type="match status" value="1"/>
</dbReference>
<dbReference type="InterPro" id="IPR025877">
    <property type="entry name" value="MobA-like_NTP_Trfase"/>
</dbReference>
<organism evidence="5 6">
    <name type="scientific">Tritonibacter litoralis</name>
    <dbReference type="NCBI Taxonomy" id="2662264"/>
    <lineage>
        <taxon>Bacteria</taxon>
        <taxon>Pseudomonadati</taxon>
        <taxon>Pseudomonadota</taxon>
        <taxon>Alphaproteobacteria</taxon>
        <taxon>Rhodobacterales</taxon>
        <taxon>Paracoccaceae</taxon>
        <taxon>Tritonibacter</taxon>
    </lineage>
</organism>
<evidence type="ECO:0000256" key="2">
    <source>
        <dbReference type="ARBA" id="ARBA00022695"/>
    </source>
</evidence>
<keyword evidence="3" id="KW-0460">Magnesium</keyword>
<dbReference type="AlphaFoldDB" id="A0A843YA62"/>
<evidence type="ECO:0000313" key="6">
    <source>
        <dbReference type="Proteomes" id="UP000444174"/>
    </source>
</evidence>
<dbReference type="Gene3D" id="3.90.550.10">
    <property type="entry name" value="Spore Coat Polysaccharide Biosynthesis Protein SpsA, Chain A"/>
    <property type="match status" value="1"/>
</dbReference>
<reference evidence="5 6" key="1">
    <citation type="submission" date="2019-10" db="EMBL/GenBank/DDBJ databases">
        <title>Epibacterium sp. nov., isolated from seawater.</title>
        <authorList>
            <person name="Zhang X."/>
            <person name="Li N."/>
        </authorList>
    </citation>
    <scope>NUCLEOTIDE SEQUENCE [LARGE SCALE GENOMIC DNA]</scope>
    <source>
        <strain evidence="5 6">SM1979</strain>
    </source>
</reference>
<sequence length="221" mass="24074">MIFAAGFGTRMGPLTMDCPKPLVPVAGRPMVDFALDLIADFPAERVVANAHYLADQIQDYLEPKGVLISHEFPNILDTGGGLRRALPLIDSDTVVTINPDVIWRGPNPLNMVAEAWDPDKMDALLLCIPKDQTIGRIGPGDFTLSDGGRPTRGGSMVYGGVQIIKTSTVKDIAEDVFSLNLVWDKLNHDNRLYCAQYPGKWCDVGRAESIPLAENLIATDV</sequence>
<dbReference type="Proteomes" id="UP000444174">
    <property type="component" value="Unassembled WGS sequence"/>
</dbReference>
<evidence type="ECO:0000313" key="5">
    <source>
        <dbReference type="EMBL" id="MQQ08190.1"/>
    </source>
</evidence>
<name>A0A843YA62_9RHOB</name>
<dbReference type="PANTHER" id="PTHR43584:SF8">
    <property type="entry name" value="N-ACETYLMURAMATE ALPHA-1-PHOSPHATE URIDYLYLTRANSFERASE"/>
    <property type="match status" value="1"/>
</dbReference>
<gene>
    <name evidence="5" type="ORF">GFB49_06985</name>
</gene>
<dbReference type="PANTHER" id="PTHR43584">
    <property type="entry name" value="NUCLEOTIDYL TRANSFERASE"/>
    <property type="match status" value="1"/>
</dbReference>
<accession>A0A843YA62</accession>
<dbReference type="InterPro" id="IPR050065">
    <property type="entry name" value="GlmU-like"/>
</dbReference>
<evidence type="ECO:0000259" key="4">
    <source>
        <dbReference type="Pfam" id="PF12804"/>
    </source>
</evidence>
<protein>
    <submittedName>
        <fullName evidence="5">NTP transferase domain-containing protein</fullName>
    </submittedName>
</protein>
<comment type="caution">
    <text evidence="5">The sequence shown here is derived from an EMBL/GenBank/DDBJ whole genome shotgun (WGS) entry which is preliminary data.</text>
</comment>
<keyword evidence="1 5" id="KW-0808">Transferase</keyword>
<dbReference type="Pfam" id="PF12804">
    <property type="entry name" value="NTP_transf_3"/>
    <property type="match status" value="1"/>
</dbReference>
<dbReference type="InterPro" id="IPR029044">
    <property type="entry name" value="Nucleotide-diphossugar_trans"/>
</dbReference>
<dbReference type="EMBL" id="WIBF01000003">
    <property type="protein sequence ID" value="MQQ08190.1"/>
    <property type="molecule type" value="Genomic_DNA"/>
</dbReference>
<proteinExistence type="predicted"/>
<dbReference type="GO" id="GO:0016779">
    <property type="term" value="F:nucleotidyltransferase activity"/>
    <property type="evidence" value="ECO:0007669"/>
    <property type="project" value="UniProtKB-KW"/>
</dbReference>
<keyword evidence="6" id="KW-1185">Reference proteome</keyword>
<evidence type="ECO:0000256" key="1">
    <source>
        <dbReference type="ARBA" id="ARBA00022679"/>
    </source>
</evidence>
<dbReference type="CDD" id="cd06422">
    <property type="entry name" value="NTP_transferase_like_1"/>
    <property type="match status" value="1"/>
</dbReference>
<evidence type="ECO:0000256" key="3">
    <source>
        <dbReference type="ARBA" id="ARBA00022842"/>
    </source>
</evidence>
<keyword evidence="2" id="KW-0548">Nucleotidyltransferase</keyword>